<dbReference type="AlphaFoldDB" id="A0A7G5EN72"/>
<dbReference type="RefSeq" id="WP_182325700.1">
    <property type="nucleotide sequence ID" value="NZ_CP058554.1"/>
</dbReference>
<sequence length="88" mass="9627">MFDVIFSTPVMALAHGMQRMHLQALAAEMISSDSRLKMSTIAGLIRRLHLVKSYENQYPNTLFGETDPVPTVVPGDAGAGRLQDLARA</sequence>
<proteinExistence type="predicted"/>
<accession>A0A7G5EN72</accession>
<keyword evidence="3" id="KW-1185">Reference proteome</keyword>
<gene>
    <name evidence="2" type="ORF">HS961_22885</name>
</gene>
<name>A0A7G5EN72_9BURK</name>
<dbReference type="KEGG" id="cpis:HS961_22885"/>
<dbReference type="Proteomes" id="UP000515240">
    <property type="component" value="Chromosome"/>
</dbReference>
<evidence type="ECO:0000256" key="1">
    <source>
        <dbReference type="SAM" id="MobiDB-lite"/>
    </source>
</evidence>
<reference evidence="2 3" key="1">
    <citation type="journal article" date="2020" name="G3 (Bethesda)">
        <title>CeMbio - The Caenorhabditis elegans Microbiome Resource.</title>
        <authorList>
            <person name="Dirksen P."/>
            <person name="Assie A."/>
            <person name="Zimmermann J."/>
            <person name="Zhang F."/>
            <person name="Tietje A.M."/>
            <person name="Marsh S.A."/>
            <person name="Felix M.A."/>
            <person name="Shapira M."/>
            <person name="Kaleta C."/>
            <person name="Schulenburg H."/>
            <person name="Samuel B."/>
        </authorList>
    </citation>
    <scope>NUCLEOTIDE SEQUENCE [LARGE SCALE GENOMIC DNA]</scope>
    <source>
        <strain evidence="2 3">BIGb0172</strain>
    </source>
</reference>
<feature type="region of interest" description="Disordered" evidence="1">
    <location>
        <begin position="65"/>
        <end position="88"/>
    </location>
</feature>
<evidence type="ECO:0000313" key="2">
    <source>
        <dbReference type="EMBL" id="QMV75447.1"/>
    </source>
</evidence>
<protein>
    <submittedName>
        <fullName evidence="2">Uncharacterized protein</fullName>
    </submittedName>
</protein>
<organism evidence="2 3">
    <name type="scientific">Comamonas piscis</name>
    <dbReference type="NCBI Taxonomy" id="1562974"/>
    <lineage>
        <taxon>Bacteria</taxon>
        <taxon>Pseudomonadati</taxon>
        <taxon>Pseudomonadota</taxon>
        <taxon>Betaproteobacteria</taxon>
        <taxon>Burkholderiales</taxon>
        <taxon>Comamonadaceae</taxon>
        <taxon>Comamonas</taxon>
    </lineage>
</organism>
<dbReference type="EMBL" id="CP058554">
    <property type="protein sequence ID" value="QMV75447.1"/>
    <property type="molecule type" value="Genomic_DNA"/>
</dbReference>
<evidence type="ECO:0000313" key="3">
    <source>
        <dbReference type="Proteomes" id="UP000515240"/>
    </source>
</evidence>